<organism evidence="1 2">
    <name type="scientific">Acetobacter malorum</name>
    <dbReference type="NCBI Taxonomy" id="178901"/>
    <lineage>
        <taxon>Bacteria</taxon>
        <taxon>Pseudomonadati</taxon>
        <taxon>Pseudomonadota</taxon>
        <taxon>Alphaproteobacteria</taxon>
        <taxon>Acetobacterales</taxon>
        <taxon>Acetobacteraceae</taxon>
        <taxon>Acetobacter</taxon>
    </lineage>
</organism>
<sequence length="51" mass="5659">MLRAFSLTTQNESTNTSRHRFPQFRITHSPASVATPEGVTSYYAGVWAKGT</sequence>
<dbReference type="Proteomes" id="UP000077349">
    <property type="component" value="Unassembled WGS sequence"/>
</dbReference>
<dbReference type="AlphaFoldDB" id="A0A087PTS5"/>
<evidence type="ECO:0000313" key="2">
    <source>
        <dbReference type="Proteomes" id="UP000077349"/>
    </source>
</evidence>
<reference evidence="1 2" key="1">
    <citation type="submission" date="2016-03" db="EMBL/GenBank/DDBJ databases">
        <title>Draft genome sequence of Acetobacter malorum CECT 7742, a strain isolated from strawberry vinegar.</title>
        <authorList>
            <person name="Sainz F."/>
            <person name="Mas A."/>
            <person name="Torija M.J."/>
        </authorList>
    </citation>
    <scope>NUCLEOTIDE SEQUENCE [LARGE SCALE GENOMIC DNA]</scope>
    <source>
        <strain evidence="1 2">CECT 7742</strain>
    </source>
</reference>
<accession>A0A087PTS5</accession>
<dbReference type="EMBL" id="LVHD01000008">
    <property type="protein sequence ID" value="OAG78047.1"/>
    <property type="molecule type" value="Genomic_DNA"/>
</dbReference>
<name>A0A087PTS5_9PROT</name>
<protein>
    <submittedName>
        <fullName evidence="1">Uncharacterized protein</fullName>
    </submittedName>
</protein>
<evidence type="ECO:0000313" key="1">
    <source>
        <dbReference type="EMBL" id="OAG78047.1"/>
    </source>
</evidence>
<gene>
    <name evidence="1" type="ORF">Amal_00663</name>
</gene>
<dbReference type="PATRIC" id="fig|178901.10.peg.713"/>
<proteinExistence type="predicted"/>
<comment type="caution">
    <text evidence="1">The sequence shown here is derived from an EMBL/GenBank/DDBJ whole genome shotgun (WGS) entry which is preliminary data.</text>
</comment>